<keyword evidence="4" id="KW-0808">Transferase</keyword>
<reference evidence="4" key="1">
    <citation type="journal article" date="2021" name="PeerJ">
        <title>Extensive microbial diversity within the chicken gut microbiome revealed by metagenomics and culture.</title>
        <authorList>
            <person name="Gilroy R."/>
            <person name="Ravi A."/>
            <person name="Getino M."/>
            <person name="Pursley I."/>
            <person name="Horton D.L."/>
            <person name="Alikhan N.F."/>
            <person name="Baker D."/>
            <person name="Gharbi K."/>
            <person name="Hall N."/>
            <person name="Watson M."/>
            <person name="Adriaenssens E.M."/>
            <person name="Foster-Nyarko E."/>
            <person name="Jarju S."/>
            <person name="Secka A."/>
            <person name="Antonio M."/>
            <person name="Oren A."/>
            <person name="Chaudhuri R.R."/>
            <person name="La Ragione R."/>
            <person name="Hildebrand F."/>
            <person name="Pallen M.J."/>
        </authorList>
    </citation>
    <scope>NUCLEOTIDE SEQUENCE</scope>
    <source>
        <strain evidence="4">ChiGjej5B5-7349</strain>
    </source>
</reference>
<dbReference type="InterPro" id="IPR001206">
    <property type="entry name" value="Diacylglycerol_kinase_cat_dom"/>
</dbReference>
<reference evidence="4" key="2">
    <citation type="submission" date="2021-09" db="EMBL/GenBank/DDBJ databases">
        <authorList>
            <person name="Gilroy R."/>
        </authorList>
    </citation>
    <scope>NUCLEOTIDE SEQUENCE</scope>
    <source>
        <strain evidence="4">ChiGjej5B5-7349</strain>
    </source>
</reference>
<comment type="caution">
    <text evidence="4">The sequence shown here is derived from an EMBL/GenBank/DDBJ whole genome shotgun (WGS) entry which is preliminary data.</text>
</comment>
<accession>A0A921SND5</accession>
<dbReference type="GO" id="GO:0019242">
    <property type="term" value="P:methylglyoxal biosynthetic process"/>
    <property type="evidence" value="ECO:0007669"/>
    <property type="project" value="InterPro"/>
</dbReference>
<dbReference type="Pfam" id="PF00781">
    <property type="entry name" value="DAGK_cat"/>
    <property type="match status" value="1"/>
</dbReference>
<dbReference type="InterPro" id="IPR017438">
    <property type="entry name" value="ATP-NAD_kinase_N"/>
</dbReference>
<feature type="domain" description="DAGKc" evidence="3">
    <location>
        <begin position="63"/>
        <end position="193"/>
    </location>
</feature>
<dbReference type="InterPro" id="IPR004363">
    <property type="entry name" value="Methylgl_synth"/>
</dbReference>
<dbReference type="SMART" id="SM00046">
    <property type="entry name" value="DAGKc"/>
    <property type="match status" value="1"/>
</dbReference>
<feature type="transmembrane region" description="Helical" evidence="2">
    <location>
        <begin position="6"/>
        <end position="24"/>
    </location>
</feature>
<organism evidence="4 5">
    <name type="scientific">Brevibacterium senegalense</name>
    <dbReference type="NCBI Taxonomy" id="1033736"/>
    <lineage>
        <taxon>Bacteria</taxon>
        <taxon>Bacillati</taxon>
        <taxon>Actinomycetota</taxon>
        <taxon>Actinomycetes</taxon>
        <taxon>Micrococcales</taxon>
        <taxon>Brevibacteriaceae</taxon>
        <taxon>Brevibacterium</taxon>
    </lineage>
</organism>
<evidence type="ECO:0000313" key="4">
    <source>
        <dbReference type="EMBL" id="HJG79739.1"/>
    </source>
</evidence>
<keyword evidence="2" id="KW-0472">Membrane</keyword>
<proteinExistence type="predicted"/>
<sequence length="381" mass="40278">MTLEIHIALLIALAVVLCLVGLLIGRATVRRGQPDETGHLDPATASATVEETAEGGDGDEVEPRRQQAALVINPTKAGADEARRLLLRISRENGWEDPLILETTEDDPGRGPAEEAVAAGVDVVIAGGGDGTVRAVADALVGTDVALGILPLGTGNLLARNLDVVLDRPEWALRTALTGTSALIDTGTLRVDPDGEATTFLVMAGIGFDAQVMGTVNEDLKDRVGWLAYVEAGSRQLSGKRVDVTIETDEGETKEAKVRSIVAGNCGKLQGGVWLFPDAVIDDGLLDLLVVSPRNLAEWVGVATSILGKRRRGLHTATAQGESYTIRADDRVEVQIDGDAYGTTDFLELAINPASLYVKRPSPGIKRMLRRESFGLPTAIG</sequence>
<dbReference type="Gene3D" id="2.60.200.40">
    <property type="match status" value="1"/>
</dbReference>
<dbReference type="GO" id="GO:0016301">
    <property type="term" value="F:kinase activity"/>
    <property type="evidence" value="ECO:0007669"/>
    <property type="project" value="UniProtKB-KW"/>
</dbReference>
<dbReference type="PANTHER" id="PTHR30492">
    <property type="entry name" value="METHYLGLYOXAL SYNTHASE"/>
    <property type="match status" value="1"/>
</dbReference>
<keyword evidence="4" id="KW-0418">Kinase</keyword>
<dbReference type="GO" id="GO:0005829">
    <property type="term" value="C:cytosol"/>
    <property type="evidence" value="ECO:0007669"/>
    <property type="project" value="TreeGrafter"/>
</dbReference>
<evidence type="ECO:0000256" key="2">
    <source>
        <dbReference type="SAM" id="Phobius"/>
    </source>
</evidence>
<gene>
    <name evidence="4" type="ORF">K8V08_04930</name>
</gene>
<dbReference type="InterPro" id="IPR045540">
    <property type="entry name" value="YegS/DAGK_C"/>
</dbReference>
<dbReference type="AlphaFoldDB" id="A0A921SND5"/>
<evidence type="ECO:0000313" key="5">
    <source>
        <dbReference type="Proteomes" id="UP000784435"/>
    </source>
</evidence>
<keyword evidence="2" id="KW-1133">Transmembrane helix</keyword>
<keyword evidence="2" id="KW-0812">Transmembrane</keyword>
<dbReference type="Gene3D" id="3.40.50.10330">
    <property type="entry name" value="Probable inorganic polyphosphate/atp-NAD kinase, domain 1"/>
    <property type="match status" value="1"/>
</dbReference>
<name>A0A921SND5_9MICO</name>
<evidence type="ECO:0000259" key="3">
    <source>
        <dbReference type="PROSITE" id="PS50146"/>
    </source>
</evidence>
<dbReference type="PROSITE" id="PS50146">
    <property type="entry name" value="DAGK"/>
    <property type="match status" value="1"/>
</dbReference>
<dbReference type="EMBL" id="DYUK01000103">
    <property type="protein sequence ID" value="HJG79739.1"/>
    <property type="molecule type" value="Genomic_DNA"/>
</dbReference>
<dbReference type="GO" id="GO:0008929">
    <property type="term" value="F:methylglyoxal synthase activity"/>
    <property type="evidence" value="ECO:0007669"/>
    <property type="project" value="InterPro"/>
</dbReference>
<feature type="region of interest" description="Disordered" evidence="1">
    <location>
        <begin position="32"/>
        <end position="62"/>
    </location>
</feature>
<dbReference type="SUPFAM" id="SSF111331">
    <property type="entry name" value="NAD kinase/diacylglycerol kinase-like"/>
    <property type="match status" value="1"/>
</dbReference>
<protein>
    <submittedName>
        <fullName evidence="4">Diacylglycerol kinase family lipid kinase</fullName>
    </submittedName>
</protein>
<dbReference type="PANTHER" id="PTHR30492:SF0">
    <property type="entry name" value="METHYLGLYOXAL SYNTHASE"/>
    <property type="match status" value="1"/>
</dbReference>
<evidence type="ECO:0000256" key="1">
    <source>
        <dbReference type="SAM" id="MobiDB-lite"/>
    </source>
</evidence>
<dbReference type="Proteomes" id="UP000784435">
    <property type="component" value="Unassembled WGS sequence"/>
</dbReference>
<feature type="compositionally biased region" description="Acidic residues" evidence="1">
    <location>
        <begin position="51"/>
        <end position="60"/>
    </location>
</feature>
<dbReference type="Pfam" id="PF19279">
    <property type="entry name" value="YegS_C"/>
    <property type="match status" value="1"/>
</dbReference>
<dbReference type="InterPro" id="IPR016064">
    <property type="entry name" value="NAD/diacylglycerol_kinase_sf"/>
</dbReference>